<dbReference type="PhylomeDB" id="A0A0G4HL87"/>
<gene>
    <name evidence="2" type="ORF">Cvel_1137</name>
</gene>
<dbReference type="AlphaFoldDB" id="A0A0G4HL87"/>
<proteinExistence type="predicted"/>
<accession>A0A0G4HL87</accession>
<sequence>MPGQLADSHVHTDPYAAPTSPPGMRSPRFSSTSPYFNPFRLYPKTTPSPTPTLPNPPNSPTGFSLTLLPAAIGSPSLLPGLHHQEMGISAISTEPLRSCELAVPLMAMESSVAASHGSFSPGPGLPTMDNDIETSPRGVKRLGPPVESITELKLRKKKDSEEADTNIQKFPASKPWGFNSPSAFGIYPMPPAAGQSSTIFSHTHKKAPTDGYHDTHRTGSSDSAAAAATFGLPTEAVLPTAHNLLIHLQNEPAHESNKVAPLQGPPVNVVEGRCNCIEGVNYPPRFRKLRTGKTAWLVTAEGNLFCPCCLQSRGSAPTVEAW</sequence>
<name>A0A0G4HL87_9ALVE</name>
<evidence type="ECO:0000313" key="2">
    <source>
        <dbReference type="EMBL" id="CEM44891.1"/>
    </source>
</evidence>
<organism evidence="2">
    <name type="scientific">Chromera velia CCMP2878</name>
    <dbReference type="NCBI Taxonomy" id="1169474"/>
    <lineage>
        <taxon>Eukaryota</taxon>
        <taxon>Sar</taxon>
        <taxon>Alveolata</taxon>
        <taxon>Colpodellida</taxon>
        <taxon>Chromeraceae</taxon>
        <taxon>Chromera</taxon>
    </lineage>
</organism>
<reference evidence="2" key="1">
    <citation type="submission" date="2014-11" db="EMBL/GenBank/DDBJ databases">
        <authorList>
            <person name="Otto D Thomas"/>
            <person name="Naeem Raeece"/>
        </authorList>
    </citation>
    <scope>NUCLEOTIDE SEQUENCE</scope>
</reference>
<dbReference type="VEuPathDB" id="CryptoDB:Cvel_1137"/>
<feature type="compositionally biased region" description="Pro residues" evidence="1">
    <location>
        <begin position="46"/>
        <end position="59"/>
    </location>
</feature>
<feature type="region of interest" description="Disordered" evidence="1">
    <location>
        <begin position="1"/>
        <end position="60"/>
    </location>
</feature>
<protein>
    <submittedName>
        <fullName evidence="2">Uncharacterized protein</fullName>
    </submittedName>
</protein>
<dbReference type="EMBL" id="CDMZ01003040">
    <property type="protein sequence ID" value="CEM44891.1"/>
    <property type="molecule type" value="Genomic_DNA"/>
</dbReference>
<evidence type="ECO:0000256" key="1">
    <source>
        <dbReference type="SAM" id="MobiDB-lite"/>
    </source>
</evidence>